<feature type="compositionally biased region" description="Basic and acidic residues" evidence="1">
    <location>
        <begin position="261"/>
        <end position="278"/>
    </location>
</feature>
<feature type="region of interest" description="Disordered" evidence="1">
    <location>
        <begin position="259"/>
        <end position="327"/>
    </location>
</feature>
<dbReference type="EMBL" id="CCBN010000011">
    <property type="protein sequence ID" value="CDO55455.1"/>
    <property type="molecule type" value="Genomic_DNA"/>
</dbReference>
<name>A0A0J9XD56_GEOCN</name>
<protein>
    <submittedName>
        <fullName evidence="2">Uncharacterized protein</fullName>
    </submittedName>
</protein>
<dbReference type="Proteomes" id="UP000242525">
    <property type="component" value="Unassembled WGS sequence"/>
</dbReference>
<feature type="compositionally biased region" description="Basic and acidic residues" evidence="1">
    <location>
        <begin position="318"/>
        <end position="327"/>
    </location>
</feature>
<proteinExistence type="predicted"/>
<keyword evidence="3" id="KW-1185">Reference proteome</keyword>
<gene>
    <name evidence="2" type="ORF">BN980_GECA11s01473g</name>
</gene>
<organism evidence="2 3">
    <name type="scientific">Geotrichum candidum</name>
    <name type="common">Oospora lactis</name>
    <name type="synonym">Dipodascus geotrichum</name>
    <dbReference type="NCBI Taxonomy" id="1173061"/>
    <lineage>
        <taxon>Eukaryota</taxon>
        <taxon>Fungi</taxon>
        <taxon>Dikarya</taxon>
        <taxon>Ascomycota</taxon>
        <taxon>Saccharomycotina</taxon>
        <taxon>Dipodascomycetes</taxon>
        <taxon>Dipodascales</taxon>
        <taxon>Dipodascaceae</taxon>
        <taxon>Geotrichum</taxon>
    </lineage>
</organism>
<dbReference type="AlphaFoldDB" id="A0A0J9XD56"/>
<reference evidence="2" key="1">
    <citation type="submission" date="2014-03" db="EMBL/GenBank/DDBJ databases">
        <authorList>
            <person name="Casaregola S."/>
        </authorList>
    </citation>
    <scope>NUCLEOTIDE SEQUENCE [LARGE SCALE GENOMIC DNA]</scope>
    <source>
        <strain evidence="2">CLIB 918</strain>
    </source>
</reference>
<evidence type="ECO:0000256" key="1">
    <source>
        <dbReference type="SAM" id="MobiDB-lite"/>
    </source>
</evidence>
<evidence type="ECO:0000313" key="3">
    <source>
        <dbReference type="Proteomes" id="UP000242525"/>
    </source>
</evidence>
<accession>A0A0J9XD56</accession>
<feature type="compositionally biased region" description="Basic residues" evidence="1">
    <location>
        <begin position="304"/>
        <end position="317"/>
    </location>
</feature>
<evidence type="ECO:0000313" key="2">
    <source>
        <dbReference type="EMBL" id="CDO55455.1"/>
    </source>
</evidence>
<sequence length="327" mass="37184">MAVIYDYVNFRNNWQGVLPMSWKNALDFVPKMYFQTNDDNSGQQLAVVVEEEATDIGLREFKKLLALGPSVRAALESEDGLIFRSKRGACGDHYLERLVKAETIVYSSLRSFKEWLLQVLPVRKETNAMRGKVFVSQSIRPYPDGLEMLETLRIKSTLRSMAARVRERTEDGVTSYLASVYSNVVCLTMLKDENTHMINIINLLDPANDVANAMKLGLFLSGACREERKGRYDDATMVLPLLPKREATSDASSCALMSLTSKEDEVSSKHPARSEPSNHNKMYVMSQKACVHKKLSLHEQSHEKQRHRRRRKQTSRKPKGEETSGYS</sequence>
<comment type="caution">
    <text evidence="2">The sequence shown here is derived from an EMBL/GenBank/DDBJ whole genome shotgun (WGS) entry which is preliminary data.</text>
</comment>